<evidence type="ECO:0000313" key="1">
    <source>
        <dbReference type="EMBL" id="ANC50536.1"/>
    </source>
</evidence>
<evidence type="ECO:0000313" key="2">
    <source>
        <dbReference type="Proteomes" id="UP000059113"/>
    </source>
</evidence>
<accession>A0A168M3G6</accession>
<protein>
    <submittedName>
        <fullName evidence="1">Uncharacterized protein</fullName>
    </submittedName>
</protein>
<sequence length="47" mass="5020">MIFMTCENFVPSLGLPTIAVITTLETDPGLSAAWEVCLSSMLKGDES</sequence>
<dbReference type="EMBL" id="CP011310">
    <property type="protein sequence ID" value="ANC50536.1"/>
    <property type="molecule type" value="Genomic_DNA"/>
</dbReference>
<dbReference type="Proteomes" id="UP000059113">
    <property type="component" value="Chromosome"/>
</dbReference>
<dbReference type="AlphaFoldDB" id="A0A168M3G6"/>
<keyword evidence="2" id="KW-1185">Reference proteome</keyword>
<dbReference type="STRING" id="1648404.CP97_14850"/>
<gene>
    <name evidence="1" type="ORF">CP97_14850</name>
</gene>
<dbReference type="KEGG" id="ery:CP97_14850"/>
<reference evidence="2" key="2">
    <citation type="submission" date="2015-04" db="EMBL/GenBank/DDBJ databases">
        <title>The complete genome sequence of Erythrobacter sp. s21-N3.</title>
        <authorList>
            <person name="Zhuang L."/>
            <person name="Liu Y."/>
            <person name="Shao Z."/>
        </authorList>
    </citation>
    <scope>NUCLEOTIDE SEQUENCE [LARGE SCALE GENOMIC DNA]</scope>
    <source>
        <strain evidence="2">s21-N3</strain>
    </source>
</reference>
<name>A0A168M3G6_9SPHN</name>
<proteinExistence type="predicted"/>
<organism evidence="1 2">
    <name type="scientific">Aurantiacibacter atlanticus</name>
    <dbReference type="NCBI Taxonomy" id="1648404"/>
    <lineage>
        <taxon>Bacteria</taxon>
        <taxon>Pseudomonadati</taxon>
        <taxon>Pseudomonadota</taxon>
        <taxon>Alphaproteobacteria</taxon>
        <taxon>Sphingomonadales</taxon>
        <taxon>Erythrobacteraceae</taxon>
        <taxon>Aurantiacibacter</taxon>
    </lineage>
</organism>
<reference evidence="1 2" key="1">
    <citation type="journal article" date="2015" name="Int. J. Syst. Evol. Microbiol.">
        <title>Erythrobacter atlanticus sp. nov., a bacterium from ocean sediment able to degrade polycyclic aromatic hydrocarbons.</title>
        <authorList>
            <person name="Zhuang L."/>
            <person name="Liu Y."/>
            <person name="Wang L."/>
            <person name="Wang W."/>
            <person name="Shao Z."/>
        </authorList>
    </citation>
    <scope>NUCLEOTIDE SEQUENCE [LARGE SCALE GENOMIC DNA]</scope>
    <source>
        <strain evidence="2">s21-N3</strain>
    </source>
</reference>